<evidence type="ECO:0000256" key="5">
    <source>
        <dbReference type="SAM" id="Coils"/>
    </source>
</evidence>
<dbReference type="InterPro" id="IPR051794">
    <property type="entry name" value="PG_Endopeptidase_C40"/>
</dbReference>
<sequence length="341" mass="36030">MPHHAKAAAHTALVAATALSTVFISGAPAAGEPGSSQAATRLRELSRQAEVLTEDFKKAQDDHAAKRAELDGFNAAADQADRVVDRARGQEERFRAQVDELTRASYQGARLNALSAMLASESPEAFLDRASALELLARHNDDAVRALASATERAESARRQAQRARVGAARAEADAARLEQDIGTRKAAMDSRIAQVEQQYDQLSAAEKGLLSGRGSDVGPIAGAGAAVTAVNAALRKQGSPYVWGAKGPNQFDCSGLVQWSYEQAGVSLPASTRSQVSAGRKVSESDLQPGDVIFYYGSASHDAIYIGGGKVVHAPTEGQDVKVENYEVIGDIHSVRRIVG</sequence>
<keyword evidence="2" id="KW-0645">Protease</keyword>
<dbReference type="InterPro" id="IPR038765">
    <property type="entry name" value="Papain-like_cys_pep_sf"/>
</dbReference>
<evidence type="ECO:0000313" key="8">
    <source>
        <dbReference type="EMBL" id="MFD0920644.1"/>
    </source>
</evidence>
<dbReference type="Pfam" id="PF00877">
    <property type="entry name" value="NLPC_P60"/>
    <property type="match status" value="1"/>
</dbReference>
<feature type="chain" id="PRO_5046990662" evidence="6">
    <location>
        <begin position="30"/>
        <end position="341"/>
    </location>
</feature>
<dbReference type="RefSeq" id="WP_263253744.1">
    <property type="nucleotide sequence ID" value="NZ_BAABLT010000006.1"/>
</dbReference>
<reference evidence="9" key="1">
    <citation type="journal article" date="2019" name="Int. J. Syst. Evol. Microbiol.">
        <title>The Global Catalogue of Microorganisms (GCM) 10K type strain sequencing project: providing services to taxonomists for standard genome sequencing and annotation.</title>
        <authorList>
            <consortium name="The Broad Institute Genomics Platform"/>
            <consortium name="The Broad Institute Genome Sequencing Center for Infectious Disease"/>
            <person name="Wu L."/>
            <person name="Ma J."/>
        </authorList>
    </citation>
    <scope>NUCLEOTIDE SEQUENCE [LARGE SCALE GENOMIC DNA]</scope>
    <source>
        <strain evidence="9">CCUG 56401</strain>
    </source>
</reference>
<feature type="coiled-coil region" evidence="5">
    <location>
        <begin position="35"/>
        <end position="104"/>
    </location>
</feature>
<evidence type="ECO:0000256" key="2">
    <source>
        <dbReference type="ARBA" id="ARBA00022670"/>
    </source>
</evidence>
<dbReference type="PANTHER" id="PTHR47359:SF3">
    <property type="entry name" value="NLP_P60 DOMAIN-CONTAINING PROTEIN-RELATED"/>
    <property type="match status" value="1"/>
</dbReference>
<keyword evidence="3" id="KW-0378">Hydrolase</keyword>
<evidence type="ECO:0000256" key="4">
    <source>
        <dbReference type="ARBA" id="ARBA00022807"/>
    </source>
</evidence>
<keyword evidence="4" id="KW-0788">Thiol protease</keyword>
<dbReference type="Gene3D" id="3.90.1720.10">
    <property type="entry name" value="endopeptidase domain like (from Nostoc punctiforme)"/>
    <property type="match status" value="1"/>
</dbReference>
<feature type="coiled-coil region" evidence="5">
    <location>
        <begin position="140"/>
        <end position="206"/>
    </location>
</feature>
<dbReference type="Proteomes" id="UP001597018">
    <property type="component" value="Unassembled WGS sequence"/>
</dbReference>
<dbReference type="PROSITE" id="PS51935">
    <property type="entry name" value="NLPC_P60"/>
    <property type="match status" value="1"/>
</dbReference>
<accession>A0ABW3FSC0</accession>
<evidence type="ECO:0000313" key="9">
    <source>
        <dbReference type="Proteomes" id="UP001597018"/>
    </source>
</evidence>
<dbReference type="SUPFAM" id="SSF54001">
    <property type="entry name" value="Cysteine proteinases"/>
    <property type="match status" value="1"/>
</dbReference>
<feature type="domain" description="NlpC/P60" evidence="7">
    <location>
        <begin position="224"/>
        <end position="341"/>
    </location>
</feature>
<comment type="similarity">
    <text evidence="1">Belongs to the peptidase C40 family.</text>
</comment>
<gene>
    <name evidence="8" type="ORF">ACFQ16_12895</name>
</gene>
<dbReference type="Gene3D" id="6.10.250.3150">
    <property type="match status" value="1"/>
</dbReference>
<organism evidence="8 9">
    <name type="scientific">Saccharopolyspora rosea</name>
    <dbReference type="NCBI Taxonomy" id="524884"/>
    <lineage>
        <taxon>Bacteria</taxon>
        <taxon>Bacillati</taxon>
        <taxon>Actinomycetota</taxon>
        <taxon>Actinomycetes</taxon>
        <taxon>Pseudonocardiales</taxon>
        <taxon>Pseudonocardiaceae</taxon>
        <taxon>Saccharopolyspora</taxon>
    </lineage>
</organism>
<keyword evidence="9" id="KW-1185">Reference proteome</keyword>
<name>A0ABW3FSC0_9PSEU</name>
<protein>
    <submittedName>
        <fullName evidence="8">NlpC/P60 family protein</fullName>
    </submittedName>
</protein>
<dbReference type="EMBL" id="JBHTIW010000008">
    <property type="protein sequence ID" value="MFD0920644.1"/>
    <property type="molecule type" value="Genomic_DNA"/>
</dbReference>
<evidence type="ECO:0000259" key="7">
    <source>
        <dbReference type="PROSITE" id="PS51935"/>
    </source>
</evidence>
<dbReference type="InterPro" id="IPR000064">
    <property type="entry name" value="NLP_P60_dom"/>
</dbReference>
<evidence type="ECO:0000256" key="3">
    <source>
        <dbReference type="ARBA" id="ARBA00022801"/>
    </source>
</evidence>
<keyword evidence="6" id="KW-0732">Signal</keyword>
<keyword evidence="5" id="KW-0175">Coiled coil</keyword>
<dbReference type="PANTHER" id="PTHR47359">
    <property type="entry name" value="PEPTIDOGLYCAN DL-ENDOPEPTIDASE CWLO"/>
    <property type="match status" value="1"/>
</dbReference>
<evidence type="ECO:0000256" key="1">
    <source>
        <dbReference type="ARBA" id="ARBA00007074"/>
    </source>
</evidence>
<proteinExistence type="inferred from homology"/>
<comment type="caution">
    <text evidence="8">The sequence shown here is derived from an EMBL/GenBank/DDBJ whole genome shotgun (WGS) entry which is preliminary data.</text>
</comment>
<feature type="signal peptide" evidence="6">
    <location>
        <begin position="1"/>
        <end position="29"/>
    </location>
</feature>
<evidence type="ECO:0000256" key="6">
    <source>
        <dbReference type="SAM" id="SignalP"/>
    </source>
</evidence>